<protein>
    <recommendedName>
        <fullName evidence="4">Ribonuclease B N-terminal OB domain-containing protein</fullName>
    </recommendedName>
</protein>
<comment type="caution">
    <text evidence="5">The sequence shown here is derived from an EMBL/GenBank/DDBJ whole genome shotgun (WGS) entry which is preliminary data.</text>
</comment>
<dbReference type="Gene3D" id="2.40.50.140">
    <property type="entry name" value="Nucleic acid-binding proteins"/>
    <property type="match status" value="1"/>
</dbReference>
<keyword evidence="3" id="KW-0269">Exonuclease</keyword>
<dbReference type="Pfam" id="PF08206">
    <property type="entry name" value="OB_RNB"/>
    <property type="match status" value="1"/>
</dbReference>
<evidence type="ECO:0000313" key="5">
    <source>
        <dbReference type="EMBL" id="MBI3126603.1"/>
    </source>
</evidence>
<feature type="domain" description="Ribonuclease B N-terminal OB" evidence="4">
    <location>
        <begin position="75"/>
        <end position="121"/>
    </location>
</feature>
<evidence type="ECO:0000256" key="3">
    <source>
        <dbReference type="ARBA" id="ARBA00022839"/>
    </source>
</evidence>
<dbReference type="EMBL" id="JACPUR010000006">
    <property type="protein sequence ID" value="MBI3126603.1"/>
    <property type="molecule type" value="Genomic_DNA"/>
</dbReference>
<dbReference type="InterPro" id="IPR012340">
    <property type="entry name" value="NA-bd_OB-fold"/>
</dbReference>
<evidence type="ECO:0000256" key="1">
    <source>
        <dbReference type="ARBA" id="ARBA00022722"/>
    </source>
</evidence>
<keyword evidence="1" id="KW-0540">Nuclease</keyword>
<evidence type="ECO:0000256" key="2">
    <source>
        <dbReference type="ARBA" id="ARBA00022801"/>
    </source>
</evidence>
<evidence type="ECO:0000313" key="6">
    <source>
        <dbReference type="Proteomes" id="UP000782312"/>
    </source>
</evidence>
<dbReference type="AlphaFoldDB" id="A0A932HY76"/>
<dbReference type="InterPro" id="IPR013223">
    <property type="entry name" value="RNase_B_OB_dom"/>
</dbReference>
<evidence type="ECO:0000259" key="4">
    <source>
        <dbReference type="Pfam" id="PF08206"/>
    </source>
</evidence>
<keyword evidence="2" id="KW-0378">Hydrolase</keyword>
<feature type="non-terminal residue" evidence="5">
    <location>
        <position position="121"/>
    </location>
</feature>
<gene>
    <name evidence="5" type="ORF">HYZ11_03260</name>
</gene>
<sequence length="121" mass="13377">MSARRFTPPTDQELLSLLGREGRAMAVREVIRLLKVPADHRPALRKRMRALSDEGKLVRVRARFALPASLSLVRGAFRGHRSGIGFVIPEGAEEGRREPDILIGRARTRGALDGDTVTARV</sequence>
<dbReference type="GO" id="GO:0004527">
    <property type="term" value="F:exonuclease activity"/>
    <property type="evidence" value="ECO:0007669"/>
    <property type="project" value="UniProtKB-KW"/>
</dbReference>
<organism evidence="5 6">
    <name type="scientific">Tectimicrobiota bacterium</name>
    <dbReference type="NCBI Taxonomy" id="2528274"/>
    <lineage>
        <taxon>Bacteria</taxon>
        <taxon>Pseudomonadati</taxon>
        <taxon>Nitrospinota/Tectimicrobiota group</taxon>
        <taxon>Candidatus Tectimicrobiota</taxon>
    </lineage>
</organism>
<name>A0A932HY76_UNCTE</name>
<dbReference type="SUPFAM" id="SSF50249">
    <property type="entry name" value="Nucleic acid-binding proteins"/>
    <property type="match status" value="1"/>
</dbReference>
<proteinExistence type="predicted"/>
<reference evidence="5" key="1">
    <citation type="submission" date="2020-07" db="EMBL/GenBank/DDBJ databases">
        <title>Huge and variable diversity of episymbiotic CPR bacteria and DPANN archaea in groundwater ecosystems.</title>
        <authorList>
            <person name="He C.Y."/>
            <person name="Keren R."/>
            <person name="Whittaker M."/>
            <person name="Farag I.F."/>
            <person name="Doudna J."/>
            <person name="Cate J.H.D."/>
            <person name="Banfield J.F."/>
        </authorList>
    </citation>
    <scope>NUCLEOTIDE SEQUENCE</scope>
    <source>
        <strain evidence="5">NC_groundwater_763_Ag_S-0.2um_68_21</strain>
    </source>
</reference>
<dbReference type="Proteomes" id="UP000782312">
    <property type="component" value="Unassembled WGS sequence"/>
</dbReference>
<accession>A0A932HY76</accession>